<dbReference type="CDD" id="cd01144">
    <property type="entry name" value="BtuF"/>
    <property type="match status" value="1"/>
</dbReference>
<dbReference type="GO" id="GO:0071281">
    <property type="term" value="P:cellular response to iron ion"/>
    <property type="evidence" value="ECO:0007669"/>
    <property type="project" value="TreeGrafter"/>
</dbReference>
<gene>
    <name evidence="4" type="ORF">EF806_03195</name>
</gene>
<dbReference type="InterPro" id="IPR054828">
    <property type="entry name" value="Vit_B12_bind_prot"/>
</dbReference>
<evidence type="ECO:0000256" key="1">
    <source>
        <dbReference type="ARBA" id="ARBA00022729"/>
    </source>
</evidence>
<dbReference type="InterPro" id="IPR050902">
    <property type="entry name" value="ABC_Transporter_SBP"/>
</dbReference>
<dbReference type="PROSITE" id="PS50983">
    <property type="entry name" value="FE_B12_PBP"/>
    <property type="match status" value="1"/>
</dbReference>
<comment type="caution">
    <text evidence="4">The sequence shown here is derived from an EMBL/GenBank/DDBJ whole genome shotgun (WGS) entry which is preliminary data.</text>
</comment>
<organism evidence="4 5">
    <name type="scientific">Methanoliparum thermophilum</name>
    <dbReference type="NCBI Taxonomy" id="2491083"/>
    <lineage>
        <taxon>Archaea</taxon>
        <taxon>Methanobacteriati</taxon>
        <taxon>Methanobacteriota</taxon>
        <taxon>Candidatus Methanoliparia</taxon>
        <taxon>Candidatus Methanoliparales</taxon>
        <taxon>Candidatus Methanoliparaceae</taxon>
        <taxon>Candidatus Methanoliparum</taxon>
    </lineage>
</organism>
<proteinExistence type="predicted"/>
<dbReference type="Proteomes" id="UP000317158">
    <property type="component" value="Unassembled WGS sequence"/>
</dbReference>
<reference evidence="4 5" key="1">
    <citation type="journal article" date="2019" name="Nat. Microbiol.">
        <title>Wide diversity of methane and short-chain alkane metabolisms in uncultured archaea.</title>
        <authorList>
            <person name="Borrel G."/>
            <person name="Adam P.S."/>
            <person name="McKay L.J."/>
            <person name="Chen L.X."/>
            <person name="Sierra-Garcia I.N."/>
            <person name="Sieber C.M."/>
            <person name="Letourneur Q."/>
            <person name="Ghozlane A."/>
            <person name="Andersen G.L."/>
            <person name="Li W.J."/>
            <person name="Hallam S.J."/>
            <person name="Muyzer G."/>
            <person name="de Oliveira V.M."/>
            <person name="Inskeep W.P."/>
            <person name="Banfield J.F."/>
            <person name="Gribaldo S."/>
        </authorList>
    </citation>
    <scope>NUCLEOTIDE SEQUENCE [LARGE SCALE GENOMIC DNA]</scope>
    <source>
        <strain evidence="4">NM1a</strain>
    </source>
</reference>
<dbReference type="NCBIfam" id="NF038402">
    <property type="entry name" value="TroA_like"/>
    <property type="match status" value="1"/>
</dbReference>
<evidence type="ECO:0000259" key="3">
    <source>
        <dbReference type="PROSITE" id="PS50983"/>
    </source>
</evidence>
<evidence type="ECO:0000256" key="2">
    <source>
        <dbReference type="SAM" id="Coils"/>
    </source>
</evidence>
<sequence length="297" mass="33060">MVKRAVTSTIVFLLLVLSILNYPSCAEEKNVEIEKIVSLAPSNTEILFALGLGEKVVGVTDYCNYPEEAKRKEKIGGYSTVDIEKVVLLKPDLVLAAYGNGEEVVKRLKELGLNVAVVSSKPETCIEDTLKEIKYVGKITGKEKEALSLYEEMENKIKEITDRTRDAKKVRVTHICWHEPIYVAGAESLQEDILEKAGGENVFSDKKGWHTVSLEELITKNPEVIIVSSGAGMGGEEDVAYNYILEEERLKSIDAVKNNRVYLIDADIIDRSGPRIVDALEDVAKFIHPEIYSENAQ</sequence>
<accession>A0A520KT19</accession>
<dbReference type="Gene3D" id="3.40.50.1980">
    <property type="entry name" value="Nitrogenase molybdenum iron protein domain"/>
    <property type="match status" value="2"/>
</dbReference>
<keyword evidence="2" id="KW-0175">Coiled coil</keyword>
<keyword evidence="1" id="KW-0732">Signal</keyword>
<dbReference type="PANTHER" id="PTHR30535">
    <property type="entry name" value="VITAMIN B12-BINDING PROTEIN"/>
    <property type="match status" value="1"/>
</dbReference>
<dbReference type="AlphaFoldDB" id="A0A520KT19"/>
<evidence type="ECO:0000313" key="4">
    <source>
        <dbReference type="EMBL" id="RZN65061.1"/>
    </source>
</evidence>
<name>A0A520KT19_METT2</name>
<dbReference type="Pfam" id="PF01497">
    <property type="entry name" value="Peripla_BP_2"/>
    <property type="match status" value="1"/>
</dbReference>
<dbReference type="EMBL" id="RXIF01000004">
    <property type="protein sequence ID" value="RZN65061.1"/>
    <property type="molecule type" value="Genomic_DNA"/>
</dbReference>
<evidence type="ECO:0000313" key="5">
    <source>
        <dbReference type="Proteomes" id="UP000317158"/>
    </source>
</evidence>
<dbReference type="PANTHER" id="PTHR30535:SF34">
    <property type="entry name" value="MOLYBDATE-BINDING PROTEIN MOLA"/>
    <property type="match status" value="1"/>
</dbReference>
<dbReference type="InterPro" id="IPR002491">
    <property type="entry name" value="ABC_transptr_periplasmic_BD"/>
</dbReference>
<dbReference type="SUPFAM" id="SSF53807">
    <property type="entry name" value="Helical backbone' metal receptor"/>
    <property type="match status" value="1"/>
</dbReference>
<feature type="domain" description="Fe/B12 periplasmic-binding" evidence="3">
    <location>
        <begin position="35"/>
        <end position="291"/>
    </location>
</feature>
<protein>
    <submittedName>
        <fullName evidence="4">Cobalamin-binding protein</fullName>
    </submittedName>
</protein>
<feature type="coiled-coil region" evidence="2">
    <location>
        <begin position="143"/>
        <end position="170"/>
    </location>
</feature>